<feature type="domain" description="AAA" evidence="1">
    <location>
        <begin position="41"/>
        <end position="77"/>
    </location>
</feature>
<proteinExistence type="predicted"/>
<dbReference type="Proteomes" id="UP000518605">
    <property type="component" value="Unassembled WGS sequence"/>
</dbReference>
<dbReference type="InterPro" id="IPR027417">
    <property type="entry name" value="P-loop_NTPase"/>
</dbReference>
<dbReference type="Pfam" id="PF13614">
    <property type="entry name" value="AAA_31"/>
    <property type="match status" value="1"/>
</dbReference>
<dbReference type="Gene3D" id="3.40.50.300">
    <property type="entry name" value="P-loop containing nucleotide triphosphate hydrolases"/>
    <property type="match status" value="1"/>
</dbReference>
<dbReference type="InterPro" id="IPR025669">
    <property type="entry name" value="AAA_dom"/>
</dbReference>
<dbReference type="EMBL" id="JACHXW010000023">
    <property type="protein sequence ID" value="MBB3155332.1"/>
    <property type="molecule type" value="Genomic_DNA"/>
</dbReference>
<organism evidence="2 3">
    <name type="scientific">Paenibacillus endophyticus</name>
    <dbReference type="NCBI Taxonomy" id="1294268"/>
    <lineage>
        <taxon>Bacteria</taxon>
        <taxon>Bacillati</taxon>
        <taxon>Bacillota</taxon>
        <taxon>Bacilli</taxon>
        <taxon>Bacillales</taxon>
        <taxon>Paenibacillaceae</taxon>
        <taxon>Paenibacillus</taxon>
    </lineage>
</organism>
<gene>
    <name evidence="2" type="ORF">FHS16_005440</name>
</gene>
<dbReference type="RefSeq" id="WP_183569910.1">
    <property type="nucleotide sequence ID" value="NZ_CBCSLB010000021.1"/>
</dbReference>
<name>A0A7W5CCZ5_9BACL</name>
<evidence type="ECO:0000313" key="2">
    <source>
        <dbReference type="EMBL" id="MBB3155332.1"/>
    </source>
</evidence>
<reference evidence="2 3" key="1">
    <citation type="submission" date="2020-08" db="EMBL/GenBank/DDBJ databases">
        <title>Genomic Encyclopedia of Type Strains, Phase III (KMG-III): the genomes of soil and plant-associated and newly described type strains.</title>
        <authorList>
            <person name="Whitman W."/>
        </authorList>
    </citation>
    <scope>NUCLEOTIDE SEQUENCE [LARGE SCALE GENOMIC DNA]</scope>
    <source>
        <strain evidence="2 3">CECT 8234</strain>
    </source>
</reference>
<evidence type="ECO:0000259" key="1">
    <source>
        <dbReference type="Pfam" id="PF13614"/>
    </source>
</evidence>
<keyword evidence="3" id="KW-1185">Reference proteome</keyword>
<accession>A0A7W5CCZ5</accession>
<comment type="caution">
    <text evidence="2">The sequence shown here is derived from an EMBL/GenBank/DDBJ whole genome shotgun (WGS) entry which is preliminary data.</text>
</comment>
<protein>
    <recommendedName>
        <fullName evidence="1">AAA domain-containing protein</fullName>
    </recommendedName>
</protein>
<sequence length="154" mass="17363">MTPNHAPCISKAHLKSREKIQAAAFNDAAAFFGLIRLLHRQRRVVYLPSLDMVKDRYDYILIDLPPNLGDQTINGLTGFVSTNKADEFASLKRSPSGNIEQKEEIIFPTNSPAHELVQISGKKKAATQLCSTIWSVRFPKNCCYFFNKTFKEAT</sequence>
<evidence type="ECO:0000313" key="3">
    <source>
        <dbReference type="Proteomes" id="UP000518605"/>
    </source>
</evidence>
<dbReference type="AlphaFoldDB" id="A0A7W5CCZ5"/>